<dbReference type="EC" id="2.1.3.15" evidence="16"/>
<dbReference type="HAMAP" id="MF_01395">
    <property type="entry name" value="AcetylCoA_CT_beta"/>
    <property type="match status" value="1"/>
</dbReference>
<evidence type="ECO:0000256" key="7">
    <source>
        <dbReference type="ARBA" id="ARBA00022516"/>
    </source>
</evidence>
<reference evidence="22" key="1">
    <citation type="submission" date="2020-10" db="EMBL/GenBank/DDBJ databases">
        <authorList>
            <person name="Gilroy R."/>
        </authorList>
    </citation>
    <scope>NUCLEOTIDE SEQUENCE</scope>
    <source>
        <strain evidence="22">ChiHjej12B11-29160</strain>
    </source>
</reference>
<comment type="function">
    <text evidence="14 17">Component of the acetyl coenzyme A carboxylase (ACC) complex. Biotin carboxylase (BC) catalyzes the carboxylation of biotin on its carrier protein (BCCP) and then the CO(2) group is transferred by the transcarboxylase to acetyl-CoA to form malonyl-CoA.</text>
</comment>
<feature type="region of interest" description="Disordered" evidence="18">
    <location>
        <begin position="336"/>
        <end position="368"/>
    </location>
</feature>
<evidence type="ECO:0000256" key="4">
    <source>
        <dbReference type="ARBA" id="ARBA00010284"/>
    </source>
</evidence>
<dbReference type="GO" id="GO:0005524">
    <property type="term" value="F:ATP binding"/>
    <property type="evidence" value="ECO:0007669"/>
    <property type="project" value="UniProtKB-KW"/>
</dbReference>
<evidence type="ECO:0000256" key="16">
    <source>
        <dbReference type="HAMAP-Rule" id="MF_00823"/>
    </source>
</evidence>
<comment type="subunit">
    <text evidence="16">Acetyl-CoA carboxylase is a heterohexamer composed of biotin carboxyl carrier protein (AccB), biotin carboxylase (AccC) and two subunits each of ACCase subunit alpha (AccA) and ACCase subunit beta (AccD).</text>
</comment>
<reference evidence="22" key="2">
    <citation type="journal article" date="2021" name="PeerJ">
        <title>Extensive microbial diversity within the chicken gut microbiome revealed by metagenomics and culture.</title>
        <authorList>
            <person name="Gilroy R."/>
            <person name="Ravi A."/>
            <person name="Getino M."/>
            <person name="Pursley I."/>
            <person name="Horton D.L."/>
            <person name="Alikhan N.F."/>
            <person name="Baker D."/>
            <person name="Gharbi K."/>
            <person name="Hall N."/>
            <person name="Watson M."/>
            <person name="Adriaenssens E.M."/>
            <person name="Foster-Nyarko E."/>
            <person name="Jarju S."/>
            <person name="Secka A."/>
            <person name="Antonio M."/>
            <person name="Oren A."/>
            <person name="Chaudhuri R.R."/>
            <person name="La Ragione R."/>
            <person name="Hildebrand F."/>
            <person name="Pallen M.J."/>
        </authorList>
    </citation>
    <scope>NUCLEOTIDE SEQUENCE</scope>
    <source>
        <strain evidence="22">ChiHjej12B11-29160</strain>
    </source>
</reference>
<evidence type="ECO:0000259" key="20">
    <source>
        <dbReference type="PROSITE" id="PS50980"/>
    </source>
</evidence>
<dbReference type="NCBIfam" id="NF041504">
    <property type="entry name" value="AccA_sub"/>
    <property type="match status" value="1"/>
</dbReference>
<dbReference type="InterPro" id="IPR001095">
    <property type="entry name" value="Acetyl_CoA_COase_a_su"/>
</dbReference>
<dbReference type="PROSITE" id="PS50989">
    <property type="entry name" value="COA_CT_CTER"/>
    <property type="match status" value="1"/>
</dbReference>
<feature type="compositionally biased region" description="Basic and acidic residues" evidence="18">
    <location>
        <begin position="341"/>
        <end position="357"/>
    </location>
</feature>
<protein>
    <recommendedName>
        <fullName evidence="16 17">Multifunctional fusion protein</fullName>
    </recommendedName>
    <domain>
        <recommendedName>
            <fullName evidence="16">Acetyl-coenzyme A carboxylase carboxyl transferase subunit alpha</fullName>
            <shortName evidence="16">ACCase subunit alpha</shortName>
            <shortName evidence="16">Acetyl-CoA carboxylase carboxyltransferase subunit alpha</shortName>
            <ecNumber evidence="16">2.1.3.15</ecNumber>
        </recommendedName>
    </domain>
    <domain>
        <recommendedName>
            <fullName evidence="17">Acetyl-coenzyme A carboxylase carboxyl transferase subunit beta</fullName>
            <shortName evidence="17">ACCase subunit beta</shortName>
            <shortName evidence="17">Acetyl-CoA carboxylase carboxyltransferase subunit beta</shortName>
        </recommendedName>
    </domain>
</protein>
<dbReference type="HAMAP" id="MF_00823">
    <property type="entry name" value="AcetylCoA_CT_alpha"/>
    <property type="match status" value="1"/>
</dbReference>
<evidence type="ECO:0000256" key="3">
    <source>
        <dbReference type="ARBA" id="ARBA00006276"/>
    </source>
</evidence>
<evidence type="ECO:0000256" key="15">
    <source>
        <dbReference type="ARBA" id="ARBA00049152"/>
    </source>
</evidence>
<accession>A0A9D1HW39</accession>
<keyword evidence="19" id="KW-0472">Membrane</keyword>
<sequence length="629" mass="67954">MPRDKKHKSINVLEGPATEVPVEVPDRHLLVKCPSCRRVVDADTLADNLNVCPRCGFPMRVGARRRLAMTVDAGSFEELDHDLSVNNYLNFPGYDEKLERARRRSGERDAVITGIASIGGCYTALFIMDADFMMGSMGSVVGEKICRLFERATKLGLPVVGFTVSGGARMQEGVTSLMQMAKVSAAVRRHSDAGLLYICVLTDPTCGGVTASFAMEGDITISEPGALIGFAGPRVVEQTTHKRLPAGFQSAEFQLEHGFVDRIVRRQDLPATLSVLLAFHGATRYLAPDTDEHPEVTAKPLTDPLPVVTPPIVPEVHPDNPSEAPDPIRTLLETSPVSKILDSHPQKKEPLPEKDTDTTSATEDEAERPRAYDLLAKVRSGDHETVLPLIEQAFSGFLEFHGDRLYGDDGAVVGGIALLGRRPVTVIGTERGRNTKDRVARNFGSAHPEGYRKALRLMREAEKFGRPIVCLVDTSGAYCGIGAEERGEGEAIASNLMAMSGLKVPIISVIVGEGGSGGALALALGDRVFMLSGAIYSVVSPEGAASILWKDPKRAPEAADALRITAPDLLELGIIDDVIDDTALGSQTFASAFAARLEKEFDELSALSTEELINQRYQRYRNMGADHIC</sequence>
<dbReference type="EMBL" id="DVMQ01000003">
    <property type="protein sequence ID" value="HIU23444.1"/>
    <property type="molecule type" value="Genomic_DNA"/>
</dbReference>
<dbReference type="GO" id="GO:0008270">
    <property type="term" value="F:zinc ion binding"/>
    <property type="evidence" value="ECO:0007669"/>
    <property type="project" value="UniProtKB-UniRule"/>
</dbReference>
<keyword evidence="22" id="KW-0436">Ligase</keyword>
<keyword evidence="7 16" id="KW-0444">Lipid biosynthesis</keyword>
<dbReference type="GO" id="GO:0006633">
    <property type="term" value="P:fatty acid biosynthetic process"/>
    <property type="evidence" value="ECO:0007669"/>
    <property type="project" value="UniProtKB-KW"/>
</dbReference>
<dbReference type="InterPro" id="IPR011762">
    <property type="entry name" value="COA_CT_N"/>
</dbReference>
<dbReference type="Gene3D" id="3.90.226.10">
    <property type="entry name" value="2-enoyl-CoA Hydratase, Chain A, domain 1"/>
    <property type="match status" value="2"/>
</dbReference>
<keyword evidence="8 16" id="KW-0808">Transferase</keyword>
<dbReference type="PRINTS" id="PR01069">
    <property type="entry name" value="ACCCTRFRASEA"/>
</dbReference>
<name>A0A9D1HW39_9ACTN</name>
<feature type="binding site" evidence="17">
    <location>
        <position position="36"/>
    </location>
    <ligand>
        <name>Zn(2+)</name>
        <dbReference type="ChEBI" id="CHEBI:29105"/>
    </ligand>
</feature>
<dbReference type="PROSITE" id="PS50980">
    <property type="entry name" value="COA_CT_NTER"/>
    <property type="match status" value="1"/>
</dbReference>
<dbReference type="SUPFAM" id="SSF52096">
    <property type="entry name" value="ClpP/crotonase"/>
    <property type="match status" value="2"/>
</dbReference>
<organism evidence="22 23">
    <name type="scientific">Candidatus Coprovicinus avistercoris</name>
    <dbReference type="NCBI Taxonomy" id="2840754"/>
    <lineage>
        <taxon>Bacteria</taxon>
        <taxon>Bacillati</taxon>
        <taxon>Actinomycetota</taxon>
        <taxon>Coriobacteriia</taxon>
        <taxon>Coriobacteriales</taxon>
        <taxon>Coriobacteriaceae</taxon>
        <taxon>Coriobacteriaceae incertae sedis</taxon>
        <taxon>Candidatus Coprovicinus</taxon>
    </lineage>
</organism>
<evidence type="ECO:0000256" key="10">
    <source>
        <dbReference type="ARBA" id="ARBA00022832"/>
    </source>
</evidence>
<evidence type="ECO:0000256" key="2">
    <source>
        <dbReference type="ARBA" id="ARBA00004956"/>
    </source>
</evidence>
<feature type="domain" description="CoA carboxyltransferase C-terminal" evidence="21">
    <location>
        <begin position="353"/>
        <end position="603"/>
    </location>
</feature>
<feature type="domain" description="CoA carboxyltransferase N-terminal" evidence="20">
    <location>
        <begin position="29"/>
        <end position="295"/>
    </location>
</feature>
<dbReference type="GO" id="GO:0009317">
    <property type="term" value="C:acetyl-CoA carboxylase complex"/>
    <property type="evidence" value="ECO:0007669"/>
    <property type="project" value="InterPro"/>
</dbReference>
<evidence type="ECO:0000256" key="8">
    <source>
        <dbReference type="ARBA" id="ARBA00022679"/>
    </source>
</evidence>
<feature type="binding site" evidence="17">
    <location>
        <position position="52"/>
    </location>
    <ligand>
        <name>Zn(2+)</name>
        <dbReference type="ChEBI" id="CHEBI:29105"/>
    </ligand>
</feature>
<dbReference type="NCBIfam" id="TIGR00513">
    <property type="entry name" value="accA"/>
    <property type="match status" value="1"/>
</dbReference>
<comment type="catalytic activity">
    <reaction evidence="15 16">
        <text>N(6)-carboxybiotinyl-L-lysyl-[protein] + acetyl-CoA = N(6)-biotinyl-L-lysyl-[protein] + malonyl-CoA</text>
        <dbReference type="Rhea" id="RHEA:54728"/>
        <dbReference type="Rhea" id="RHEA-COMP:10505"/>
        <dbReference type="Rhea" id="RHEA-COMP:10506"/>
        <dbReference type="ChEBI" id="CHEBI:57288"/>
        <dbReference type="ChEBI" id="CHEBI:57384"/>
        <dbReference type="ChEBI" id="CHEBI:83144"/>
        <dbReference type="ChEBI" id="CHEBI:83145"/>
        <dbReference type="EC" id="2.1.3.15"/>
    </reaction>
</comment>
<feature type="zinc finger region" description="C4-type" evidence="17">
    <location>
        <begin position="33"/>
        <end position="55"/>
    </location>
</feature>
<keyword evidence="10 16" id="KW-0276">Fatty acid metabolism</keyword>
<dbReference type="GO" id="GO:2001295">
    <property type="term" value="P:malonyl-CoA biosynthetic process"/>
    <property type="evidence" value="ECO:0007669"/>
    <property type="project" value="UniProtKB-UniRule"/>
</dbReference>
<comment type="similarity">
    <text evidence="3">In the C-terminal section; belongs to the AccA family.</text>
</comment>
<dbReference type="InterPro" id="IPR029045">
    <property type="entry name" value="ClpP/crotonase-like_dom_sf"/>
</dbReference>
<comment type="similarity">
    <text evidence="17">Belongs to the AccD/PCCB family.</text>
</comment>
<comment type="function">
    <text evidence="16">Component of the acetyl coenzyme A carboxylase (ACC) complex. First, biotin carboxylase catalyzes the carboxylation of biotin on its carrier protein (BCCP) and then the CO(2) group is transferred by the carboxyltransferase to acetyl-CoA to form malonyl-CoA.</text>
</comment>
<dbReference type="GO" id="GO:0016743">
    <property type="term" value="F:carboxyl- or carbamoyltransferase activity"/>
    <property type="evidence" value="ECO:0007669"/>
    <property type="project" value="UniProtKB-UniRule"/>
</dbReference>
<dbReference type="GO" id="GO:0003989">
    <property type="term" value="F:acetyl-CoA carboxylase activity"/>
    <property type="evidence" value="ECO:0007669"/>
    <property type="project" value="InterPro"/>
</dbReference>
<keyword evidence="12 16" id="KW-0443">Lipid metabolism</keyword>
<dbReference type="AlphaFoldDB" id="A0A9D1HW39"/>
<comment type="caution">
    <text evidence="22">The sequence shown here is derived from an EMBL/GenBank/DDBJ whole genome shotgun (WGS) entry which is preliminary data.</text>
</comment>
<comment type="cofactor">
    <cofactor evidence="17">
        <name>Zn(2+)</name>
        <dbReference type="ChEBI" id="CHEBI:29105"/>
    </cofactor>
    <text evidence="17">Binds 1 zinc ion per subunit.</text>
</comment>
<keyword evidence="6 16" id="KW-0963">Cytoplasm</keyword>
<evidence type="ECO:0000256" key="5">
    <source>
        <dbReference type="ARBA" id="ARBA00011664"/>
    </source>
</evidence>
<evidence type="ECO:0000256" key="14">
    <source>
        <dbReference type="ARBA" id="ARBA00025280"/>
    </source>
</evidence>
<keyword evidence="9 16" id="KW-0547">Nucleotide-binding</keyword>
<dbReference type="Pfam" id="PF03255">
    <property type="entry name" value="ACCA"/>
    <property type="match status" value="1"/>
</dbReference>
<feature type="transmembrane region" description="Helical" evidence="19">
    <location>
        <begin position="110"/>
        <end position="128"/>
    </location>
</feature>
<evidence type="ECO:0000256" key="12">
    <source>
        <dbReference type="ARBA" id="ARBA00023098"/>
    </source>
</evidence>
<evidence type="ECO:0000256" key="9">
    <source>
        <dbReference type="ARBA" id="ARBA00022741"/>
    </source>
</evidence>
<evidence type="ECO:0000256" key="11">
    <source>
        <dbReference type="ARBA" id="ARBA00022840"/>
    </source>
</evidence>
<proteinExistence type="inferred from homology"/>
<dbReference type="PANTHER" id="PTHR42853">
    <property type="entry name" value="ACETYL-COENZYME A CARBOXYLASE CARBOXYL TRANSFERASE SUBUNIT ALPHA"/>
    <property type="match status" value="1"/>
</dbReference>
<keyword evidence="11 16" id="KW-0067">ATP-binding</keyword>
<evidence type="ECO:0000259" key="21">
    <source>
        <dbReference type="PROSITE" id="PS50989"/>
    </source>
</evidence>
<evidence type="ECO:0000256" key="18">
    <source>
        <dbReference type="SAM" id="MobiDB-lite"/>
    </source>
</evidence>
<feature type="binding site" evidence="17">
    <location>
        <position position="33"/>
    </location>
    <ligand>
        <name>Zn(2+)</name>
        <dbReference type="ChEBI" id="CHEBI:29105"/>
    </ligand>
</feature>
<evidence type="ECO:0000256" key="6">
    <source>
        <dbReference type="ARBA" id="ARBA00022490"/>
    </source>
</evidence>
<keyword evidence="13 16" id="KW-0275">Fatty acid biosynthesis</keyword>
<evidence type="ECO:0000313" key="22">
    <source>
        <dbReference type="EMBL" id="HIU23444.1"/>
    </source>
</evidence>
<feature type="binding site" evidence="17">
    <location>
        <position position="55"/>
    </location>
    <ligand>
        <name>Zn(2+)</name>
        <dbReference type="ChEBI" id="CHEBI:29105"/>
    </ligand>
</feature>
<keyword evidence="17" id="KW-0862">Zinc</keyword>
<dbReference type="NCBIfam" id="TIGR00515">
    <property type="entry name" value="accD"/>
    <property type="match status" value="1"/>
</dbReference>
<comment type="pathway">
    <text evidence="2 16">Lipid metabolism; malonyl-CoA biosynthesis; malonyl-CoA from acetyl-CoA: step 1/1.</text>
</comment>
<keyword evidence="17" id="KW-0863">Zinc-finger</keyword>
<evidence type="ECO:0000256" key="13">
    <source>
        <dbReference type="ARBA" id="ARBA00023160"/>
    </source>
</evidence>
<gene>
    <name evidence="17" type="primary">accD</name>
    <name evidence="16" type="synonym">accA</name>
    <name evidence="22" type="ORF">IAD17_00750</name>
</gene>
<dbReference type="Proteomes" id="UP000824078">
    <property type="component" value="Unassembled WGS sequence"/>
</dbReference>
<keyword evidence="19" id="KW-0812">Transmembrane</keyword>
<keyword evidence="19" id="KW-1133">Transmembrane helix</keyword>
<dbReference type="InterPro" id="IPR011763">
    <property type="entry name" value="COA_CT_C"/>
</dbReference>
<comment type="similarity">
    <text evidence="4">In the N-terminal section; belongs to the AccD/PCCB family.</text>
</comment>
<dbReference type="PANTHER" id="PTHR42853:SF3">
    <property type="entry name" value="ACETYL-COENZYME A CARBOXYLASE CARBOXYL TRANSFERASE SUBUNIT ALPHA, CHLOROPLASTIC"/>
    <property type="match status" value="1"/>
</dbReference>
<keyword evidence="17" id="KW-0479">Metal-binding</keyword>
<dbReference type="InterPro" id="IPR000438">
    <property type="entry name" value="Acetyl_CoA_COase_Trfase_b_su"/>
</dbReference>
<comment type="subunit">
    <text evidence="5">Acetyl-CoA carboxylase is a heterotetramer composed of biotin carboxyl carrier protein (AccB), biotin carboxylase (AccC) and two subunits of ACCase subunit beta/alpha.</text>
</comment>
<evidence type="ECO:0000256" key="17">
    <source>
        <dbReference type="HAMAP-Rule" id="MF_01395"/>
    </source>
</evidence>
<comment type="similarity">
    <text evidence="16">Belongs to the AccA family.</text>
</comment>
<evidence type="ECO:0000256" key="19">
    <source>
        <dbReference type="SAM" id="Phobius"/>
    </source>
</evidence>
<comment type="subcellular location">
    <subcellularLocation>
        <location evidence="1 16">Cytoplasm</location>
    </subcellularLocation>
</comment>
<evidence type="ECO:0000313" key="23">
    <source>
        <dbReference type="Proteomes" id="UP000824078"/>
    </source>
</evidence>
<evidence type="ECO:0000256" key="1">
    <source>
        <dbReference type="ARBA" id="ARBA00004496"/>
    </source>
</evidence>